<proteinExistence type="predicted"/>
<dbReference type="EMBL" id="GBRH01267513">
    <property type="protein sequence ID" value="JAD30382.1"/>
    <property type="molecule type" value="Transcribed_RNA"/>
</dbReference>
<protein>
    <submittedName>
        <fullName evidence="1">Uncharacterized protein</fullName>
    </submittedName>
</protein>
<reference evidence="1" key="2">
    <citation type="journal article" date="2015" name="Data Brief">
        <title>Shoot transcriptome of the giant reed, Arundo donax.</title>
        <authorList>
            <person name="Barrero R.A."/>
            <person name="Guerrero F.D."/>
            <person name="Moolhuijzen P."/>
            <person name="Goolsby J.A."/>
            <person name="Tidwell J."/>
            <person name="Bellgard S.E."/>
            <person name="Bellgard M.I."/>
        </authorList>
    </citation>
    <scope>NUCLEOTIDE SEQUENCE</scope>
    <source>
        <tissue evidence="1">Shoot tissue taken approximately 20 cm above the soil surface</tissue>
    </source>
</reference>
<dbReference type="AlphaFoldDB" id="A0A0A8Z6A5"/>
<sequence length="36" mass="3993">MMSGSAPISSRCLLSWTMNLTLSSRFHCSILHSYCA</sequence>
<name>A0A0A8Z6A5_ARUDO</name>
<reference evidence="1" key="1">
    <citation type="submission" date="2014-09" db="EMBL/GenBank/DDBJ databases">
        <authorList>
            <person name="Magalhaes I.L.F."/>
            <person name="Oliveira U."/>
            <person name="Santos F.R."/>
            <person name="Vidigal T.H.D.A."/>
            <person name="Brescovit A.D."/>
            <person name="Santos A.J."/>
        </authorList>
    </citation>
    <scope>NUCLEOTIDE SEQUENCE</scope>
    <source>
        <tissue evidence="1">Shoot tissue taken approximately 20 cm above the soil surface</tissue>
    </source>
</reference>
<evidence type="ECO:0000313" key="1">
    <source>
        <dbReference type="EMBL" id="JAD30382.1"/>
    </source>
</evidence>
<accession>A0A0A8Z6A5</accession>
<organism evidence="1">
    <name type="scientific">Arundo donax</name>
    <name type="common">Giant reed</name>
    <name type="synonym">Donax arundinaceus</name>
    <dbReference type="NCBI Taxonomy" id="35708"/>
    <lineage>
        <taxon>Eukaryota</taxon>
        <taxon>Viridiplantae</taxon>
        <taxon>Streptophyta</taxon>
        <taxon>Embryophyta</taxon>
        <taxon>Tracheophyta</taxon>
        <taxon>Spermatophyta</taxon>
        <taxon>Magnoliopsida</taxon>
        <taxon>Liliopsida</taxon>
        <taxon>Poales</taxon>
        <taxon>Poaceae</taxon>
        <taxon>PACMAD clade</taxon>
        <taxon>Arundinoideae</taxon>
        <taxon>Arundineae</taxon>
        <taxon>Arundo</taxon>
    </lineage>
</organism>